<feature type="compositionally biased region" description="Polar residues" evidence="2">
    <location>
        <begin position="253"/>
        <end position="263"/>
    </location>
</feature>
<dbReference type="InterPro" id="IPR008503">
    <property type="entry name" value="Asp_endopeptidase"/>
</dbReference>
<dbReference type="GO" id="GO:0006508">
    <property type="term" value="P:proteolysis"/>
    <property type="evidence" value="ECO:0007669"/>
    <property type="project" value="UniProtKB-KW"/>
</dbReference>
<dbReference type="EMBL" id="CP114584">
    <property type="protein sequence ID" value="WBA14011.1"/>
    <property type="molecule type" value="Genomic_DNA"/>
</dbReference>
<name>A0ABY7LCW0_9GAMM</name>
<evidence type="ECO:0000313" key="5">
    <source>
        <dbReference type="EMBL" id="WBA14011.1"/>
    </source>
</evidence>
<evidence type="ECO:0000259" key="4">
    <source>
        <dbReference type="Pfam" id="PF05618"/>
    </source>
</evidence>
<dbReference type="RefSeq" id="WP_269597357.1">
    <property type="nucleotide sequence ID" value="NZ_CP114584.1"/>
</dbReference>
<evidence type="ECO:0000313" key="6">
    <source>
        <dbReference type="Proteomes" id="UP001164676"/>
    </source>
</evidence>
<feature type="signal peptide" evidence="3">
    <location>
        <begin position="1"/>
        <end position="22"/>
    </location>
</feature>
<keyword evidence="5" id="KW-0645">Protease</keyword>
<sequence length="263" mass="30028">MMLFRCSLISALLLTMSGCTLTSQHQHQETLDKIDHVAAQTNQQQQNLSASLSNHDEALSRLSDKISAIESQLKVMQRTQAKVYANMAEAKPEVKVKEKVVRVPVNDDKVLLGAREWVWFDAVESTFQARVDTGAETSSLNAVEIQEFERDGDTWVKFNVNHSENNDEPVFMEMPVKRWVRIRQSSTDKTDRRPVVEAWVRVGSIHEKTQFTLADRTNMEYPVLLGREFFKDLAVVDVSQEHIHPKYEPETQPDASSNDANQK</sequence>
<dbReference type="SUPFAM" id="SSF50630">
    <property type="entry name" value="Acid proteases"/>
    <property type="match status" value="1"/>
</dbReference>
<proteinExistence type="predicted"/>
<keyword evidence="6" id="KW-1185">Reference proteome</keyword>
<feature type="coiled-coil region" evidence="1">
    <location>
        <begin position="52"/>
        <end position="79"/>
    </location>
</feature>
<feature type="region of interest" description="Disordered" evidence="2">
    <location>
        <begin position="244"/>
        <end position="263"/>
    </location>
</feature>
<protein>
    <submittedName>
        <fullName evidence="5">ATP-dependent zinc protease</fullName>
    </submittedName>
</protein>
<reference evidence="5" key="1">
    <citation type="submission" date="2022-09" db="EMBL/GenBank/DDBJ databases">
        <authorList>
            <person name="Li Z.-J."/>
        </authorList>
    </citation>
    <scope>NUCLEOTIDE SEQUENCE</scope>
    <source>
        <strain evidence="5">TGB10</strain>
    </source>
</reference>
<organism evidence="5 6">
    <name type="scientific">Salinivibrio proteolyticus</name>
    <dbReference type="NCBI Taxonomy" id="334715"/>
    <lineage>
        <taxon>Bacteria</taxon>
        <taxon>Pseudomonadati</taxon>
        <taxon>Pseudomonadota</taxon>
        <taxon>Gammaproteobacteria</taxon>
        <taxon>Vibrionales</taxon>
        <taxon>Vibrionaceae</taxon>
        <taxon>Salinivibrio</taxon>
    </lineage>
</organism>
<keyword evidence="5" id="KW-0378">Hydrolase</keyword>
<gene>
    <name evidence="5" type="ORF">N7E60_09775</name>
</gene>
<dbReference type="Pfam" id="PF05618">
    <property type="entry name" value="Zn_protease"/>
    <property type="match status" value="1"/>
</dbReference>
<dbReference type="Proteomes" id="UP001164676">
    <property type="component" value="Chromosome"/>
</dbReference>
<feature type="chain" id="PRO_5045819050" evidence="3">
    <location>
        <begin position="23"/>
        <end position="263"/>
    </location>
</feature>
<dbReference type="PANTHER" id="PTHR38037">
    <property type="entry name" value="ZN_PROTEASE DOMAIN-CONTAINING PROTEIN"/>
    <property type="match status" value="1"/>
</dbReference>
<dbReference type="PANTHER" id="PTHR38037:SF2">
    <property type="entry name" value="ATP-DEPENDENT ZINC PROTEASE DOMAIN-CONTAINING PROTEIN-RELATED"/>
    <property type="match status" value="1"/>
</dbReference>
<evidence type="ECO:0000256" key="3">
    <source>
        <dbReference type="SAM" id="SignalP"/>
    </source>
</evidence>
<evidence type="ECO:0000256" key="2">
    <source>
        <dbReference type="SAM" id="MobiDB-lite"/>
    </source>
</evidence>
<accession>A0ABY7LCW0</accession>
<dbReference type="PROSITE" id="PS51257">
    <property type="entry name" value="PROKAR_LIPOPROTEIN"/>
    <property type="match status" value="1"/>
</dbReference>
<keyword evidence="1" id="KW-0175">Coiled coil</keyword>
<evidence type="ECO:0000256" key="1">
    <source>
        <dbReference type="SAM" id="Coils"/>
    </source>
</evidence>
<dbReference type="GO" id="GO:0008233">
    <property type="term" value="F:peptidase activity"/>
    <property type="evidence" value="ECO:0007669"/>
    <property type="project" value="UniProtKB-KW"/>
</dbReference>
<keyword evidence="3" id="KW-0732">Signal</keyword>
<dbReference type="InterPro" id="IPR021109">
    <property type="entry name" value="Peptidase_aspartic_dom_sf"/>
</dbReference>
<feature type="domain" description="Retropepsin-like aspartic endopeptidase" evidence="4">
    <location>
        <begin position="112"/>
        <end position="246"/>
    </location>
</feature>
<dbReference type="Gene3D" id="2.40.70.10">
    <property type="entry name" value="Acid Proteases"/>
    <property type="match status" value="1"/>
</dbReference>